<dbReference type="AlphaFoldDB" id="D4KWD3"/>
<dbReference type="Proteomes" id="UP000008953">
    <property type="component" value="Chromosome"/>
</dbReference>
<dbReference type="EMBL" id="FP929050">
    <property type="protein sequence ID" value="CBL11673.1"/>
    <property type="molecule type" value="Genomic_DNA"/>
</dbReference>
<reference evidence="1 2" key="2">
    <citation type="submission" date="2010-03" db="EMBL/GenBank/DDBJ databases">
        <authorList>
            <person name="Pajon A."/>
        </authorList>
    </citation>
    <scope>NUCLEOTIDE SEQUENCE [LARGE SCALE GENOMIC DNA]</scope>
    <source>
        <strain evidence="1 2">XB6B4</strain>
    </source>
</reference>
<protein>
    <submittedName>
        <fullName evidence="1">Uncharacterized protein</fullName>
    </submittedName>
</protein>
<dbReference type="HOGENOM" id="CLU_209737_0_0_9"/>
<proteinExistence type="predicted"/>
<reference evidence="1 2" key="1">
    <citation type="submission" date="2010-03" db="EMBL/GenBank/DDBJ databases">
        <title>The genome sequence of Roseburia intestinalis XB6B4.</title>
        <authorList>
            <consortium name="metaHIT consortium -- http://www.metahit.eu/"/>
            <person name="Pajon A."/>
            <person name="Turner K."/>
            <person name="Parkhill J."/>
            <person name="Bernalier A."/>
        </authorList>
    </citation>
    <scope>NUCLEOTIDE SEQUENCE [LARGE SCALE GENOMIC DNA]</scope>
    <source>
        <strain evidence="1 2">XB6B4</strain>
    </source>
</reference>
<organism evidence="1 2">
    <name type="scientific">Roseburia intestinalis XB6B4</name>
    <dbReference type="NCBI Taxonomy" id="718255"/>
    <lineage>
        <taxon>Bacteria</taxon>
        <taxon>Bacillati</taxon>
        <taxon>Bacillota</taxon>
        <taxon>Clostridia</taxon>
        <taxon>Lachnospirales</taxon>
        <taxon>Lachnospiraceae</taxon>
        <taxon>Roseburia</taxon>
    </lineage>
</organism>
<accession>D4KWD3</accession>
<gene>
    <name evidence="1" type="ORF">RO1_10100</name>
</gene>
<evidence type="ECO:0000313" key="1">
    <source>
        <dbReference type="EMBL" id="CBL11673.1"/>
    </source>
</evidence>
<name>D4KWD3_9FIRM</name>
<dbReference type="PATRIC" id="fig|718255.3.peg.2213"/>
<sequence>MKKYRDSLEKTPEPVLLSQIQTKMDLRGLMHYAKEKGKKVMELSEKERMSFIKK</sequence>
<dbReference type="KEGG" id="rix:RO1_10100"/>
<evidence type="ECO:0000313" key="2">
    <source>
        <dbReference type="Proteomes" id="UP000008953"/>
    </source>
</evidence>